<keyword evidence="3" id="KW-1185">Reference proteome</keyword>
<name>A0A6J2TAI0_DROLE</name>
<evidence type="ECO:0000313" key="4">
    <source>
        <dbReference type="RefSeq" id="XP_030372355.1"/>
    </source>
</evidence>
<reference evidence="4" key="1">
    <citation type="submission" date="2025-08" db="UniProtKB">
        <authorList>
            <consortium name="RefSeq"/>
        </authorList>
    </citation>
    <scope>IDENTIFICATION</scope>
    <source>
        <strain evidence="4">11010-0011.00</strain>
        <tissue evidence="4">Whole body</tissue>
    </source>
</reference>
<sequence>MVIKLFIAFALVAAVSADVSHLFSNNNNLQEDGYHYKQPSVPFVADIPVVRESAPAPVYTDAFQSFNGGNSIEETEQYETAPAPVYRAPAPAYNAPAPVYKAPAPVYKAPAPVYNAPAPVSRAPAPVYKAPAPVYNAPAPVYNAPAPKQSYQAGALKEDGYHYEAPRVAFETNTVSKTVVAPKPIEKEYLPPVQQQTSRPRPVVTPAYKAPVPTPAYKAPAPVYKAPAPVYKAPAPVYNAPAPVQKAPAPVYKAPAPVYKAPAPVYNAPAPVYKAPAPVYKAPAPVYKAPAPVYKAPAPVYNAPAPTQSYQAGALKEDGYHYEAPRVVFETNTVAKTVVAPKPIEKEYLPPVRKETPRPVVTPAPAVYRPQPVVTPAPAVYKPRPVVTAAPVVHKPQPIVKEYLPPVQKQTPVVYKPKPVVTPAPAVYRPQPVVTAAPAVYRPQPVVTAAPAVYKPAATNIANEYLPPVQKQAPAPKPRPVAPKPVIPKPDYLPPVQKSWLSFPIVFVVLQLALHAHLAHADVSQLVRSGNGFVYDVPKVSELQLEVDNEFPTGDEFPQDAIPVAPSDVELGVTHEASTSNGKTSSSTSSKHGYKYQVPSRRFKS</sequence>
<dbReference type="Proteomes" id="UP000504634">
    <property type="component" value="Unplaced"/>
</dbReference>
<evidence type="ECO:0000256" key="1">
    <source>
        <dbReference type="SAM" id="MobiDB-lite"/>
    </source>
</evidence>
<dbReference type="OrthoDB" id="8043948at2759"/>
<organism evidence="3 4">
    <name type="scientific">Drosophila lebanonensis</name>
    <name type="common">Fruit fly</name>
    <name type="synonym">Scaptodrosophila lebanonensis</name>
    <dbReference type="NCBI Taxonomy" id="7225"/>
    <lineage>
        <taxon>Eukaryota</taxon>
        <taxon>Metazoa</taxon>
        <taxon>Ecdysozoa</taxon>
        <taxon>Arthropoda</taxon>
        <taxon>Hexapoda</taxon>
        <taxon>Insecta</taxon>
        <taxon>Pterygota</taxon>
        <taxon>Neoptera</taxon>
        <taxon>Endopterygota</taxon>
        <taxon>Diptera</taxon>
        <taxon>Brachycera</taxon>
        <taxon>Muscomorpha</taxon>
        <taxon>Ephydroidea</taxon>
        <taxon>Drosophilidae</taxon>
        <taxon>Scaptodrosophila</taxon>
    </lineage>
</organism>
<feature type="compositionally biased region" description="Low complexity" evidence="1">
    <location>
        <begin position="578"/>
        <end position="590"/>
    </location>
</feature>
<gene>
    <name evidence="4" type="primary">LOC115622532</name>
</gene>
<feature type="chain" id="PRO_5026874139" evidence="2">
    <location>
        <begin position="18"/>
        <end position="605"/>
    </location>
</feature>
<dbReference type="Pfam" id="PF02757">
    <property type="entry name" value="YLP"/>
    <property type="match status" value="1"/>
</dbReference>
<dbReference type="AlphaFoldDB" id="A0A6J2TAI0"/>
<dbReference type="PANTHER" id="PTHR36493:SF3">
    <property type="entry name" value="CHITIN-BINDING TYPE-4 DOMAIN-CONTAINING PROTEIN"/>
    <property type="match status" value="1"/>
</dbReference>
<proteinExistence type="predicted"/>
<dbReference type="GeneID" id="115622532"/>
<dbReference type="PANTHER" id="PTHR36493">
    <property type="entry name" value="NEUROBLAST DIFFERENTIATION-ASSOCIATED PROTEIN AHNAK-LIKE PROTEIN"/>
    <property type="match status" value="1"/>
</dbReference>
<dbReference type="InterPro" id="IPR004019">
    <property type="entry name" value="YLP_motif"/>
</dbReference>
<evidence type="ECO:0000256" key="2">
    <source>
        <dbReference type="SAM" id="SignalP"/>
    </source>
</evidence>
<accession>A0A6J2TAI0</accession>
<evidence type="ECO:0000313" key="3">
    <source>
        <dbReference type="Proteomes" id="UP000504634"/>
    </source>
</evidence>
<feature type="region of interest" description="Disordered" evidence="1">
    <location>
        <begin position="551"/>
        <end position="605"/>
    </location>
</feature>
<feature type="signal peptide" evidence="2">
    <location>
        <begin position="1"/>
        <end position="17"/>
    </location>
</feature>
<dbReference type="RefSeq" id="XP_030372355.1">
    <property type="nucleotide sequence ID" value="XM_030516495.1"/>
</dbReference>
<protein>
    <submittedName>
        <fullName evidence="4">Extensin-2-like</fullName>
    </submittedName>
</protein>
<keyword evidence="2" id="KW-0732">Signal</keyword>